<sequence>MKNIHNSLFFLSILLLSLPMAVRAQDDDRTLREVIEAVRVGWIEADGRPFRKHFLDFEGARYFEGGGQNAGLTDLIEHHVEPEAEAFESFSLDFSNIEIHIETGFAWALVDTEIRAKLKSDGREIHNKGRGTYLFRKIGPEWKIVHTNSASRPVKAEQHKH</sequence>
<keyword evidence="3" id="KW-0413">Isomerase</keyword>
<dbReference type="EMBL" id="AAOA02000001">
    <property type="protein sequence ID" value="EAQ95788.2"/>
    <property type="molecule type" value="Genomic_DNA"/>
</dbReference>
<accession>A4ADX8</accession>
<comment type="caution">
    <text evidence="3">The sequence shown here is derived from an EMBL/GenBank/DDBJ whole genome shotgun (WGS) entry which is preliminary data.</text>
</comment>
<evidence type="ECO:0000256" key="1">
    <source>
        <dbReference type="SAM" id="SignalP"/>
    </source>
</evidence>
<keyword evidence="1" id="KW-0732">Signal</keyword>
<feature type="signal peptide" evidence="1">
    <location>
        <begin position="1"/>
        <end position="24"/>
    </location>
</feature>
<gene>
    <name evidence="3" type="ORF">KT71_13604</name>
</gene>
<dbReference type="STRING" id="314285.KT71_13604"/>
<reference evidence="3 4" key="1">
    <citation type="journal article" date="2007" name="Proc. Natl. Acad. Sci. U.S.A.">
        <title>Characterization of a marine gammaproteobacterium capable of aerobic anoxygenic photosynthesis.</title>
        <authorList>
            <person name="Fuchs B.M."/>
            <person name="Spring S."/>
            <person name="Teeling H."/>
            <person name="Quast C."/>
            <person name="Wulf J."/>
            <person name="Schattenhofer M."/>
            <person name="Yan S."/>
            <person name="Ferriera S."/>
            <person name="Johnson J."/>
            <person name="Glockner F.O."/>
            <person name="Amann R."/>
        </authorList>
    </citation>
    <scope>NUCLEOTIDE SEQUENCE [LARGE SCALE GENOMIC DNA]</scope>
    <source>
        <strain evidence="3">KT71</strain>
    </source>
</reference>
<dbReference type="Proteomes" id="UP000019205">
    <property type="component" value="Chromosome"/>
</dbReference>
<dbReference type="HOGENOM" id="CLU_1648572_0_0_6"/>
<dbReference type="InterPro" id="IPR037401">
    <property type="entry name" value="SnoaL-like"/>
</dbReference>
<dbReference type="SUPFAM" id="SSF54427">
    <property type="entry name" value="NTF2-like"/>
    <property type="match status" value="1"/>
</dbReference>
<dbReference type="eggNOG" id="COG4244">
    <property type="taxonomic scope" value="Bacteria"/>
</dbReference>
<feature type="chain" id="PRO_5002665607" evidence="1">
    <location>
        <begin position="25"/>
        <end position="161"/>
    </location>
</feature>
<dbReference type="AlphaFoldDB" id="A4ADX8"/>
<feature type="domain" description="SnoaL-like" evidence="2">
    <location>
        <begin position="74"/>
        <end position="147"/>
    </location>
</feature>
<dbReference type="Gene3D" id="3.10.450.50">
    <property type="match status" value="1"/>
</dbReference>
<name>A4ADX8_9GAMM</name>
<dbReference type="Pfam" id="PF13474">
    <property type="entry name" value="SnoaL_3"/>
    <property type="match status" value="1"/>
</dbReference>
<organism evidence="3 4">
    <name type="scientific">Congregibacter litoralis KT71</name>
    <dbReference type="NCBI Taxonomy" id="314285"/>
    <lineage>
        <taxon>Bacteria</taxon>
        <taxon>Pseudomonadati</taxon>
        <taxon>Pseudomonadota</taxon>
        <taxon>Gammaproteobacteria</taxon>
        <taxon>Cellvibrionales</taxon>
        <taxon>Halieaceae</taxon>
        <taxon>Congregibacter</taxon>
    </lineage>
</organism>
<protein>
    <submittedName>
        <fullName evidence="3">Ketosteroid isomerase-like protein</fullName>
    </submittedName>
</protein>
<dbReference type="InterPro" id="IPR032710">
    <property type="entry name" value="NTF2-like_dom_sf"/>
</dbReference>
<keyword evidence="4" id="KW-1185">Reference proteome</keyword>
<dbReference type="GO" id="GO:0016853">
    <property type="term" value="F:isomerase activity"/>
    <property type="evidence" value="ECO:0007669"/>
    <property type="project" value="UniProtKB-KW"/>
</dbReference>
<evidence type="ECO:0000313" key="4">
    <source>
        <dbReference type="Proteomes" id="UP000019205"/>
    </source>
</evidence>
<reference evidence="3 4" key="2">
    <citation type="journal article" date="2009" name="PLoS ONE">
        <title>The photosynthetic apparatus and its regulation in the aerobic gammaproteobacterium Congregibacter litoralis gen. nov., sp. nov.</title>
        <authorList>
            <person name="Spring S."/>
            <person name="Lunsdorf H."/>
            <person name="Fuchs B.M."/>
            <person name="Tindall B.J."/>
        </authorList>
    </citation>
    <scope>NUCLEOTIDE SEQUENCE [LARGE SCALE GENOMIC DNA]</scope>
    <source>
        <strain evidence="3">KT71</strain>
    </source>
</reference>
<dbReference type="RefSeq" id="WP_023659688.1">
    <property type="nucleotide sequence ID" value="NZ_CM002299.1"/>
</dbReference>
<evidence type="ECO:0000259" key="2">
    <source>
        <dbReference type="Pfam" id="PF13474"/>
    </source>
</evidence>
<dbReference type="OrthoDB" id="5574313at2"/>
<proteinExistence type="predicted"/>
<evidence type="ECO:0000313" key="3">
    <source>
        <dbReference type="EMBL" id="EAQ95788.2"/>
    </source>
</evidence>